<evidence type="ECO:0000256" key="7">
    <source>
        <dbReference type="SAM" id="MobiDB-lite"/>
    </source>
</evidence>
<dbReference type="PROSITE" id="PS00058">
    <property type="entry name" value="DNA_MISMATCH_REPAIR_1"/>
    <property type="match status" value="1"/>
</dbReference>
<dbReference type="SUPFAM" id="SSF55874">
    <property type="entry name" value="ATPase domain of HSP90 chaperone/DNA topoisomerase II/histidine kinase"/>
    <property type="match status" value="1"/>
</dbReference>
<keyword evidence="6" id="KW-0238">DNA-binding</keyword>
<dbReference type="InterPro" id="IPR006612">
    <property type="entry name" value="THAP_Znf"/>
</dbReference>
<keyword evidence="10" id="KW-1185">Reference proteome</keyword>
<dbReference type="OrthoDB" id="3180714at2759"/>
<comment type="similarity">
    <text evidence="2">Belongs to the DNA mismatch repair MutL/HexB family.</text>
</comment>
<evidence type="ECO:0000256" key="1">
    <source>
        <dbReference type="ARBA" id="ARBA00001947"/>
    </source>
</evidence>
<feature type="region of interest" description="Disordered" evidence="7">
    <location>
        <begin position="1053"/>
        <end position="1073"/>
    </location>
</feature>
<dbReference type="PROSITE" id="PS51747">
    <property type="entry name" value="CYT_DCMP_DEAMINASES_2"/>
    <property type="match status" value="1"/>
</dbReference>
<dbReference type="CDD" id="cd01285">
    <property type="entry name" value="nucleoside_deaminase"/>
    <property type="match status" value="1"/>
</dbReference>
<evidence type="ECO:0000313" key="9">
    <source>
        <dbReference type="EMBL" id="KAJ8351637.1"/>
    </source>
</evidence>
<dbReference type="InterPro" id="IPR038973">
    <property type="entry name" value="MutL/Mlh/Pms-like"/>
</dbReference>
<evidence type="ECO:0000313" key="10">
    <source>
        <dbReference type="Proteomes" id="UP001152622"/>
    </source>
</evidence>
<dbReference type="SUPFAM" id="SSF53927">
    <property type="entry name" value="Cytidine deaminase-like"/>
    <property type="match status" value="1"/>
</dbReference>
<comment type="cofactor">
    <cofactor evidence="1">
        <name>Zn(2+)</name>
        <dbReference type="ChEBI" id="CHEBI:29105"/>
    </cofactor>
</comment>
<dbReference type="GO" id="GO:0005524">
    <property type="term" value="F:ATP binding"/>
    <property type="evidence" value="ECO:0007669"/>
    <property type="project" value="InterPro"/>
</dbReference>
<feature type="region of interest" description="Disordered" evidence="7">
    <location>
        <begin position="1159"/>
        <end position="1211"/>
    </location>
</feature>
<dbReference type="GO" id="GO:0016887">
    <property type="term" value="F:ATP hydrolysis activity"/>
    <property type="evidence" value="ECO:0007669"/>
    <property type="project" value="InterPro"/>
</dbReference>
<proteinExistence type="inferred from homology"/>
<feature type="compositionally biased region" description="Polar residues" evidence="7">
    <location>
        <begin position="1170"/>
        <end position="1182"/>
    </location>
</feature>
<evidence type="ECO:0000256" key="3">
    <source>
        <dbReference type="ARBA" id="ARBA00022723"/>
    </source>
</evidence>
<dbReference type="SUPFAM" id="SSF57716">
    <property type="entry name" value="Glucocorticoid receptor-like (DNA-binding domain)"/>
    <property type="match status" value="1"/>
</dbReference>
<dbReference type="Pfam" id="PF05485">
    <property type="entry name" value="THAP"/>
    <property type="match status" value="1"/>
</dbReference>
<dbReference type="PANTHER" id="PTHR10073">
    <property type="entry name" value="DNA MISMATCH REPAIR PROTEIN MLH, PMS, MUTL"/>
    <property type="match status" value="1"/>
</dbReference>
<dbReference type="AlphaFoldDB" id="A0A9Q1F5L4"/>
<organism evidence="9 10">
    <name type="scientific">Synaphobranchus kaupii</name>
    <name type="common">Kaup's arrowtooth eel</name>
    <dbReference type="NCBI Taxonomy" id="118154"/>
    <lineage>
        <taxon>Eukaryota</taxon>
        <taxon>Metazoa</taxon>
        <taxon>Chordata</taxon>
        <taxon>Craniata</taxon>
        <taxon>Vertebrata</taxon>
        <taxon>Euteleostomi</taxon>
        <taxon>Actinopterygii</taxon>
        <taxon>Neopterygii</taxon>
        <taxon>Teleostei</taxon>
        <taxon>Anguilliformes</taxon>
        <taxon>Synaphobranchidae</taxon>
        <taxon>Synaphobranchus</taxon>
    </lineage>
</organism>
<evidence type="ECO:0000259" key="8">
    <source>
        <dbReference type="PROSITE" id="PS51747"/>
    </source>
</evidence>
<dbReference type="Pfam" id="PF13589">
    <property type="entry name" value="HATPase_c_3"/>
    <property type="match status" value="1"/>
</dbReference>
<feature type="domain" description="CMP/dCMP-type deaminase" evidence="8">
    <location>
        <begin position="168"/>
        <end position="337"/>
    </location>
</feature>
<keyword evidence="4" id="KW-0863">Zinc-finger</keyword>
<dbReference type="GO" id="GO:0140664">
    <property type="term" value="F:ATP-dependent DNA damage sensor activity"/>
    <property type="evidence" value="ECO:0007669"/>
    <property type="project" value="InterPro"/>
</dbReference>
<dbReference type="EMBL" id="JAINUF010000008">
    <property type="protein sequence ID" value="KAJ8351637.1"/>
    <property type="molecule type" value="Genomic_DNA"/>
</dbReference>
<accession>A0A9Q1F5L4</accession>
<dbReference type="InterPro" id="IPR002099">
    <property type="entry name" value="MutL/Mlh/PMS"/>
</dbReference>
<sequence>MEPRCKRRKASECETLPWDVSPVLSDEQSQDTVLLEAYAAPIINKKETSRLVKELASVYPLPGVQHIKRVRACKDSGSLHPLEVIVCLVRDVQPTNDSTELSISTLLPSKRVDSRGLGEPFLVKIPAHPPLTRPQFEQASKHWPTSFHEDKRVTVALKGQLFTADQKVKMHKFMMAAVTAAKAGRLLGLDAVGAVIVDPQSERILATGHDCRGGTNPLHHAVMVCIDLVAQGQGGGAYTFNRYPNCRFSALTSSPHQSSGVISPSVDLDQAEQSCVPYICTGYDLYVTREPCVMCAMALVHSRISRVFYGATSEDGALGTKYKIHVQKDLNHHFEVAEMKPLPAETIRLLSSSQVITSVLNVVKELLENSLDAGASSVDVKLENYGLDRIEVRDNGCGIGAADAAVMAVRHYTSKISSHQDLEHLETYGFRGEALGSICAVSEVVLTTKTADEDISTQYTLDHTGKVISQKLSHLGQGTTVCVVKLFKNLPVRRQFYSNTKKCKEELKKVHDLLIAYAIIKPELRVTFTHNKAVVWQKPRVSDHRRALLAALGTAPTANLLPLQHRHQQPQRHHMPYHRAGSPSTESRLEVAGIADGVPFLGVADLKEILTAVVERNATSVRETRPLKVISYLQGEAVRRTRQLPLCLSAEEVRDTLSRMEQQLGAGCQTCIHGRPFFHHLIDIPKVEQDALEIFQTFLFRALLIRSTVVPEWQGVSGREDLPGSFVRRSESVSRRSGLFRWSDVRVAAKPWTLSEMISVAALPAHNPSQVGLEQGNCCCSAERDEPSSGLVLAWRLAAKAMCHANMCCCGMMWDTYSLSYTRAAGTGKPEPEAFLHLKAKKLSTDLQKPEYPEETDMDTGKPWKLHTERPLAWISTLDLLARDKKRQLTSHALEEKATAHARLCSLTSTAEAAEHLSGSMIGHAKLAEHLSGSMIGHAKLEEKGGNFHNLPRDPALLSQWLQAIAVEHADLLKKALVCNAHFTPDCYHNLTGFEMGFYKTLALKPAPPSGGADFQSVQLYTKDQRFAPLVLPDLSMALKEWQLAAASWVGGGTRRESSWPRASWNRSQELEESHPEEDMAQSFLLPAYGVPCSGLLGVLFLQLSALQLFSGPELGFHQTPLAWALLLFSQVDALSHLCLTPPEQREQLTSHILHMFQIRGGGGGDPTPRGSSALSEATSSPVELGNMEQYSSSTASEQPQRSTTMEGIFP</sequence>
<protein>
    <recommendedName>
        <fullName evidence="8">CMP/dCMP-type deaminase domain-containing protein</fullName>
    </recommendedName>
</protein>
<evidence type="ECO:0000256" key="5">
    <source>
        <dbReference type="ARBA" id="ARBA00022833"/>
    </source>
</evidence>
<comment type="caution">
    <text evidence="9">The sequence shown here is derived from an EMBL/GenBank/DDBJ whole genome shotgun (WGS) entry which is preliminary data.</text>
</comment>
<dbReference type="GO" id="GO:0006298">
    <property type="term" value="P:mismatch repair"/>
    <property type="evidence" value="ECO:0007669"/>
    <property type="project" value="InterPro"/>
</dbReference>
<dbReference type="Pfam" id="PF00383">
    <property type="entry name" value="dCMP_cyt_deam_1"/>
    <property type="match status" value="1"/>
</dbReference>
<dbReference type="InterPro" id="IPR036890">
    <property type="entry name" value="HATPase_C_sf"/>
</dbReference>
<dbReference type="Proteomes" id="UP001152622">
    <property type="component" value="Chromosome 8"/>
</dbReference>
<name>A0A9Q1F5L4_SYNKA</name>
<dbReference type="GO" id="GO:0032389">
    <property type="term" value="C:MutLalpha complex"/>
    <property type="evidence" value="ECO:0007669"/>
    <property type="project" value="TreeGrafter"/>
</dbReference>
<dbReference type="InterPro" id="IPR002125">
    <property type="entry name" value="CMP_dCMP_dom"/>
</dbReference>
<feature type="compositionally biased region" description="Polar residues" evidence="7">
    <location>
        <begin position="1189"/>
        <end position="1211"/>
    </location>
</feature>
<gene>
    <name evidence="9" type="ORF">SKAU_G00231130</name>
</gene>
<dbReference type="GO" id="GO:0030983">
    <property type="term" value="F:mismatched DNA binding"/>
    <property type="evidence" value="ECO:0007669"/>
    <property type="project" value="InterPro"/>
</dbReference>
<dbReference type="NCBIfam" id="TIGR00585">
    <property type="entry name" value="mutl"/>
    <property type="match status" value="1"/>
</dbReference>
<dbReference type="GO" id="GO:0008270">
    <property type="term" value="F:zinc ion binding"/>
    <property type="evidence" value="ECO:0007669"/>
    <property type="project" value="UniProtKB-KW"/>
</dbReference>
<evidence type="ECO:0000256" key="6">
    <source>
        <dbReference type="ARBA" id="ARBA00023125"/>
    </source>
</evidence>
<dbReference type="InterPro" id="IPR016193">
    <property type="entry name" value="Cytidine_deaminase-like"/>
</dbReference>
<dbReference type="CDD" id="cd16926">
    <property type="entry name" value="HATPase_MutL-MLH-PMS-like"/>
    <property type="match status" value="1"/>
</dbReference>
<reference evidence="9" key="1">
    <citation type="journal article" date="2023" name="Science">
        <title>Genome structures resolve the early diversification of teleost fishes.</title>
        <authorList>
            <person name="Parey E."/>
            <person name="Louis A."/>
            <person name="Montfort J."/>
            <person name="Bouchez O."/>
            <person name="Roques C."/>
            <person name="Iampietro C."/>
            <person name="Lluch J."/>
            <person name="Castinel A."/>
            <person name="Donnadieu C."/>
            <person name="Desvignes T."/>
            <person name="Floi Bucao C."/>
            <person name="Jouanno E."/>
            <person name="Wen M."/>
            <person name="Mejri S."/>
            <person name="Dirks R."/>
            <person name="Jansen H."/>
            <person name="Henkel C."/>
            <person name="Chen W.J."/>
            <person name="Zahm M."/>
            <person name="Cabau C."/>
            <person name="Klopp C."/>
            <person name="Thompson A.W."/>
            <person name="Robinson-Rechavi M."/>
            <person name="Braasch I."/>
            <person name="Lecointre G."/>
            <person name="Bobe J."/>
            <person name="Postlethwait J.H."/>
            <person name="Berthelot C."/>
            <person name="Roest Crollius H."/>
            <person name="Guiguen Y."/>
        </authorList>
    </citation>
    <scope>NUCLEOTIDE SEQUENCE</scope>
    <source>
        <strain evidence="9">WJC10195</strain>
    </source>
</reference>
<evidence type="ECO:0000256" key="2">
    <source>
        <dbReference type="ARBA" id="ARBA00006082"/>
    </source>
</evidence>
<dbReference type="FunFam" id="3.30.565.10:FF:000017">
    <property type="entry name" value="PMS1 homolog 1, mismatch repair system component"/>
    <property type="match status" value="1"/>
</dbReference>
<keyword evidence="5" id="KW-0862">Zinc</keyword>
<keyword evidence="3" id="KW-0479">Metal-binding</keyword>
<evidence type="ECO:0000256" key="4">
    <source>
        <dbReference type="ARBA" id="ARBA00022771"/>
    </source>
</evidence>
<dbReference type="Gene3D" id="3.30.565.10">
    <property type="entry name" value="Histidine kinase-like ATPase, C-terminal domain"/>
    <property type="match status" value="1"/>
</dbReference>
<dbReference type="PANTHER" id="PTHR10073:SF54">
    <property type="entry name" value="PMS1 PROTEIN HOMOLOG 1"/>
    <property type="match status" value="1"/>
</dbReference>
<dbReference type="Gene3D" id="3.40.140.10">
    <property type="entry name" value="Cytidine Deaminase, domain 2"/>
    <property type="match status" value="1"/>
</dbReference>
<dbReference type="InterPro" id="IPR014762">
    <property type="entry name" value="DNA_mismatch_repair_CS"/>
</dbReference>